<keyword evidence="7" id="KW-0472">Membrane</keyword>
<protein>
    <submittedName>
        <fullName evidence="9">Peptidase M48 Ste24p</fullName>
    </submittedName>
</protein>
<dbReference type="InterPro" id="IPR052173">
    <property type="entry name" value="Beta-lactam_resp_regulator"/>
</dbReference>
<evidence type="ECO:0000313" key="9">
    <source>
        <dbReference type="EMBL" id="KUN41149.1"/>
    </source>
</evidence>
<dbReference type="InterPro" id="IPR001915">
    <property type="entry name" value="Peptidase_M48"/>
</dbReference>
<evidence type="ECO:0000256" key="2">
    <source>
        <dbReference type="ARBA" id="ARBA00022723"/>
    </source>
</evidence>
<keyword evidence="1 6" id="KW-0645">Protease</keyword>
<keyword evidence="7" id="KW-0812">Transmembrane</keyword>
<keyword evidence="2" id="KW-0479">Metal-binding</keyword>
<keyword evidence="5 6" id="KW-0482">Metalloprotease</keyword>
<keyword evidence="3 6" id="KW-0378">Hydrolase</keyword>
<evidence type="ECO:0000256" key="1">
    <source>
        <dbReference type="ARBA" id="ARBA00022670"/>
    </source>
</evidence>
<dbReference type="GO" id="GO:0006508">
    <property type="term" value="P:proteolysis"/>
    <property type="evidence" value="ECO:0007669"/>
    <property type="project" value="UniProtKB-KW"/>
</dbReference>
<evidence type="ECO:0000259" key="8">
    <source>
        <dbReference type="Pfam" id="PF01435"/>
    </source>
</evidence>
<comment type="caution">
    <text evidence="9">The sequence shown here is derived from an EMBL/GenBank/DDBJ whole genome shotgun (WGS) entry which is preliminary data.</text>
</comment>
<keyword evidence="7" id="KW-1133">Transmembrane helix</keyword>
<proteinExistence type="inferred from homology"/>
<name>A0A101R3S6_9ACTN</name>
<dbReference type="EMBL" id="LMWS01000005">
    <property type="protein sequence ID" value="KUN41149.1"/>
    <property type="molecule type" value="Genomic_DNA"/>
</dbReference>
<dbReference type="Gene3D" id="3.30.2010.10">
    <property type="entry name" value="Metalloproteases ('zincins'), catalytic domain"/>
    <property type="match status" value="1"/>
</dbReference>
<feature type="transmembrane region" description="Helical" evidence="7">
    <location>
        <begin position="277"/>
        <end position="298"/>
    </location>
</feature>
<dbReference type="PANTHER" id="PTHR34978:SF3">
    <property type="entry name" value="SLR0241 PROTEIN"/>
    <property type="match status" value="1"/>
</dbReference>
<sequence>MTFSFLPVLLVPLLAPCVAPLLARRVLDRCPPVAALWTLTVSALLLAAGTVATLGTLTLTGMLHVPAFAAVGELVHPLRTPSAWLVLPLAVLAAGLLTLATLALGRSVVRQTAGLRTARSQAGRCPAAGDLCVVESARPDAYALPGRPHRIVVTTAMLRSLDAREREALFAHERAHNAGGHHYFLAAAELAAHCHPALRPVRDAIRLAAERAADEAAARRVGDRRLTARAIARAALATHTADTRRSAVTPAATTGPVPRRVAALLSPTHRPLRTGSWIAALLAVCAVLSVTTAATSAVEVHQDIEVAQGEARG</sequence>
<evidence type="ECO:0000256" key="6">
    <source>
        <dbReference type="RuleBase" id="RU003983"/>
    </source>
</evidence>
<dbReference type="GO" id="GO:0004222">
    <property type="term" value="F:metalloendopeptidase activity"/>
    <property type="evidence" value="ECO:0007669"/>
    <property type="project" value="InterPro"/>
</dbReference>
<dbReference type="RefSeq" id="WP_067228675.1">
    <property type="nucleotide sequence ID" value="NZ_KQ948549.1"/>
</dbReference>
<evidence type="ECO:0000256" key="3">
    <source>
        <dbReference type="ARBA" id="ARBA00022801"/>
    </source>
</evidence>
<evidence type="ECO:0000256" key="4">
    <source>
        <dbReference type="ARBA" id="ARBA00022833"/>
    </source>
</evidence>
<dbReference type="Proteomes" id="UP000053271">
    <property type="component" value="Unassembled WGS sequence"/>
</dbReference>
<keyword evidence="4 6" id="KW-0862">Zinc</keyword>
<dbReference type="GeneID" id="91423882"/>
<dbReference type="GO" id="GO:0046872">
    <property type="term" value="F:metal ion binding"/>
    <property type="evidence" value="ECO:0007669"/>
    <property type="project" value="UniProtKB-KW"/>
</dbReference>
<feature type="domain" description="Peptidase M48" evidence="8">
    <location>
        <begin position="125"/>
        <end position="187"/>
    </location>
</feature>
<comment type="similarity">
    <text evidence="6">Belongs to the peptidase M48 family.</text>
</comment>
<dbReference type="Pfam" id="PF01435">
    <property type="entry name" value="Peptidase_M48"/>
    <property type="match status" value="1"/>
</dbReference>
<accession>A0A101R3S6</accession>
<reference evidence="9 10" key="1">
    <citation type="submission" date="2015-10" db="EMBL/GenBank/DDBJ databases">
        <title>Draft genome sequence of Streptomyces longwoodensis DSM 41677, type strain for the species Streptomyces longwoodensis.</title>
        <authorList>
            <person name="Ruckert C."/>
            <person name="Winkler A."/>
            <person name="Kalinowski J."/>
            <person name="Kampfer P."/>
            <person name="Glaeser S."/>
        </authorList>
    </citation>
    <scope>NUCLEOTIDE SEQUENCE [LARGE SCALE GENOMIC DNA]</scope>
    <source>
        <strain evidence="9 10">DSM 41677</strain>
    </source>
</reference>
<evidence type="ECO:0000313" key="10">
    <source>
        <dbReference type="Proteomes" id="UP000053271"/>
    </source>
</evidence>
<dbReference type="AlphaFoldDB" id="A0A101R3S6"/>
<evidence type="ECO:0000256" key="5">
    <source>
        <dbReference type="ARBA" id="ARBA00023049"/>
    </source>
</evidence>
<dbReference type="PANTHER" id="PTHR34978">
    <property type="entry name" value="POSSIBLE SENSOR-TRANSDUCER PROTEIN BLAR"/>
    <property type="match status" value="1"/>
</dbReference>
<gene>
    <name evidence="9" type="ORF">AQJ30_04530</name>
</gene>
<organism evidence="9 10">
    <name type="scientific">Streptomyces longwoodensis</name>
    <dbReference type="NCBI Taxonomy" id="68231"/>
    <lineage>
        <taxon>Bacteria</taxon>
        <taxon>Bacillati</taxon>
        <taxon>Actinomycetota</taxon>
        <taxon>Actinomycetes</taxon>
        <taxon>Kitasatosporales</taxon>
        <taxon>Streptomycetaceae</taxon>
        <taxon>Streptomyces</taxon>
    </lineage>
</organism>
<keyword evidence="10" id="KW-1185">Reference proteome</keyword>
<feature type="transmembrane region" description="Helical" evidence="7">
    <location>
        <begin position="35"/>
        <end position="63"/>
    </location>
</feature>
<comment type="cofactor">
    <cofactor evidence="6">
        <name>Zn(2+)</name>
        <dbReference type="ChEBI" id="CHEBI:29105"/>
    </cofactor>
    <text evidence="6">Binds 1 zinc ion per subunit.</text>
</comment>
<feature type="transmembrane region" description="Helical" evidence="7">
    <location>
        <begin position="6"/>
        <end position="23"/>
    </location>
</feature>
<feature type="transmembrane region" description="Helical" evidence="7">
    <location>
        <begin position="83"/>
        <end position="104"/>
    </location>
</feature>
<dbReference type="STRING" id="68231.AQJ30_04530"/>
<evidence type="ECO:0000256" key="7">
    <source>
        <dbReference type="SAM" id="Phobius"/>
    </source>
</evidence>